<dbReference type="GO" id="GO:0005524">
    <property type="term" value="F:ATP binding"/>
    <property type="evidence" value="ECO:0007669"/>
    <property type="project" value="InterPro"/>
</dbReference>
<dbReference type="SUPFAM" id="SSF56112">
    <property type="entry name" value="Protein kinase-like (PK-like)"/>
    <property type="match status" value="1"/>
</dbReference>
<dbReference type="NCBIfam" id="NF038151">
    <property type="entry name" value="lanthi_synth_III"/>
    <property type="match status" value="1"/>
</dbReference>
<dbReference type="InterPro" id="IPR000719">
    <property type="entry name" value="Prot_kinase_dom"/>
</dbReference>
<dbReference type="PROSITE" id="PS50011">
    <property type="entry name" value="PROTEIN_KINASE_DOM"/>
    <property type="match status" value="1"/>
</dbReference>
<dbReference type="CDD" id="cd04791">
    <property type="entry name" value="LanC_SerThrkinase"/>
    <property type="match status" value="1"/>
</dbReference>
<dbReference type="InterPro" id="IPR058053">
    <property type="entry name" value="RamC_C"/>
</dbReference>
<dbReference type="Gene3D" id="1.50.10.20">
    <property type="match status" value="2"/>
</dbReference>
<dbReference type="SMART" id="SM00220">
    <property type="entry name" value="S_TKc"/>
    <property type="match status" value="1"/>
</dbReference>
<protein>
    <recommendedName>
        <fullName evidence="2">Protein kinase domain-containing protein</fullName>
    </recommendedName>
</protein>
<dbReference type="SMART" id="SM01260">
    <property type="entry name" value="LANC_like"/>
    <property type="match status" value="1"/>
</dbReference>
<name>F6ESD8_HOYSD</name>
<dbReference type="OrthoDB" id="1492512at2"/>
<dbReference type="RefSeq" id="WP_013798066.1">
    <property type="nucleotide sequence ID" value="NC_015561.1"/>
</dbReference>
<dbReference type="KEGG" id="asd:AS9A_P20015"/>
<dbReference type="InterPro" id="IPR053524">
    <property type="entry name" value="Aerial_hyphae_peptide-synth"/>
</dbReference>
<accession>F6ESD8</accession>
<dbReference type="Pfam" id="PF05147">
    <property type="entry name" value="LANC_like"/>
    <property type="match status" value="1"/>
</dbReference>
<evidence type="ECO:0000313" key="3">
    <source>
        <dbReference type="EMBL" id="AEF43059.1"/>
    </source>
</evidence>
<dbReference type="SUPFAM" id="SSF158745">
    <property type="entry name" value="LanC-like"/>
    <property type="match status" value="1"/>
</dbReference>
<feature type="compositionally biased region" description="Basic and acidic residues" evidence="1">
    <location>
        <begin position="865"/>
        <end position="876"/>
    </location>
</feature>
<evidence type="ECO:0000313" key="4">
    <source>
        <dbReference type="Proteomes" id="UP000009235"/>
    </source>
</evidence>
<dbReference type="GO" id="GO:0031179">
    <property type="term" value="P:peptide modification"/>
    <property type="evidence" value="ECO:0007669"/>
    <property type="project" value="InterPro"/>
</dbReference>
<sequence length="876" mass="96524">MDARYAEYTVAGSLFYDCPHVQPIAPGSRGMRLHVSHAVSWQDWRQHHMGRWVSYAPAECVLPEQGWKIHCSATLENAAAMLERVSRYCAEQRIAFKHLRSTTDLTVANSKQAPRASSGKFLTLYPVSEQECETTAADLDDLIGGRDGPYILSDVRYREGPVYLRYGAFHLLFTLDPHTGDPVPAVRAPDGTLIPDQRRPVFTPPPWVKIPGFVEHQLEALHASDADLPYTVEGALHYSNGGGVYKAAAANGHRVVLKEGRPFAGLDPRGRDASARIRDEHALLTRFANDPAIVAVLDRFQRCGHEFLVLERVTGTSLLSEITARNPLVRARYTRADIGTYRTWAMSIANRIETTLNRVHHHNVAYADLHPGNVICRPDGGITLLDFEFAYDLNAPHPLPAGPPGYTPPDNRTGVAADRYALGCLKLALFLPLTSLLALSPSKLEHLLAVAAEEFSLPFAYLQSIRDLISLDPPFIRASKKAHEAACLTNRWNISTPTARGCLTRLIRHGIYDTADLSRADRVFPGDIEQFTTNGYNIAHGASGILLAVMPPEHLRDPILDWIHTAATETSDTSPGFFDGLAGAAHLLRRYHRDHSADTLTARLSRLDFERYSSHLYNGLAGIGCHLIDEAATHPAPHTDRALADVREILAHRAHALETHPHAETHPPGISGLMRGASGQALFWSRHYEHTSDPASLATAHALITHDLTTLTRRTDGSLQTRQGNRTLPYLASGSTGVGLVLLELLRHEHRDDYLTVLDGITAAATPALIAQSGLFNGRAGLLYYLTALAATPYAPPSIQQKIRQQRRLLQLHAIPYRTGIHFPGEHNLRLSTDLATGSAGIHYALTPPDRTARTWPALPQPHLPHHENQKPEQVA</sequence>
<reference evidence="3 4" key="1">
    <citation type="journal article" date="2011" name="J. Bacteriol.">
        <title>Complete genome sequence of Amycolicicoccus subflavus DQS3-9A1T, an actinomycete isolated from crude oil-polluted soil.</title>
        <authorList>
            <person name="Cai M."/>
            <person name="Chen W.M."/>
            <person name="Nie Y."/>
            <person name="Chi C.Q."/>
            <person name="Wang Y.N."/>
            <person name="Tang Y.Q."/>
            <person name="Li G.Y."/>
            <person name="Wu X.L."/>
        </authorList>
    </citation>
    <scope>NUCLEOTIDE SEQUENCE [LARGE SCALE GENOMIC DNA]</scope>
    <source>
        <strain evidence="4">DSM 45089 / DQS3-9A1</strain>
        <plasmid evidence="3 4">pAS9A-2</plasmid>
    </source>
</reference>
<gene>
    <name evidence="3" type="ordered locus">AS9A_P20015</name>
</gene>
<dbReference type="GO" id="GO:0004672">
    <property type="term" value="F:protein kinase activity"/>
    <property type="evidence" value="ECO:0007669"/>
    <property type="project" value="InterPro"/>
</dbReference>
<dbReference type="PANTHER" id="PTHR24347">
    <property type="entry name" value="SERINE/THREONINE-PROTEIN KINASE"/>
    <property type="match status" value="1"/>
</dbReference>
<evidence type="ECO:0000256" key="1">
    <source>
        <dbReference type="SAM" id="MobiDB-lite"/>
    </source>
</evidence>
<feature type="domain" description="Protein kinase" evidence="2">
    <location>
        <begin position="230"/>
        <end position="512"/>
    </location>
</feature>
<dbReference type="EMBL" id="CP002788">
    <property type="protein sequence ID" value="AEF43059.1"/>
    <property type="molecule type" value="Genomic_DNA"/>
</dbReference>
<dbReference type="AlphaFoldDB" id="F6ESD8"/>
<dbReference type="Pfam" id="PF25816">
    <property type="entry name" value="RamC_N"/>
    <property type="match status" value="1"/>
</dbReference>
<evidence type="ECO:0000259" key="2">
    <source>
        <dbReference type="PROSITE" id="PS50011"/>
    </source>
</evidence>
<feature type="region of interest" description="Disordered" evidence="1">
    <location>
        <begin position="851"/>
        <end position="876"/>
    </location>
</feature>
<organism evidence="3 4">
    <name type="scientific">Hoyosella subflava (strain DSM 45089 / JCM 17490 / NBRC 109087 / DQS3-9A1)</name>
    <name type="common">Amycolicicoccus subflavus</name>
    <dbReference type="NCBI Taxonomy" id="443218"/>
    <lineage>
        <taxon>Bacteria</taxon>
        <taxon>Bacillati</taxon>
        <taxon>Actinomycetota</taxon>
        <taxon>Actinomycetes</taxon>
        <taxon>Mycobacteriales</taxon>
        <taxon>Hoyosellaceae</taxon>
        <taxon>Hoyosella</taxon>
    </lineage>
</organism>
<dbReference type="Proteomes" id="UP000009235">
    <property type="component" value="Plasmid pAS9A-2"/>
</dbReference>
<keyword evidence="4" id="KW-1185">Reference proteome</keyword>
<dbReference type="InterPro" id="IPR057929">
    <property type="entry name" value="RamC_N"/>
</dbReference>
<dbReference type="HOGENOM" id="CLU_014914_0_0_11"/>
<keyword evidence="3" id="KW-0614">Plasmid</keyword>
<geneLocation type="plasmid" evidence="3 4">
    <name>pAS9A-2</name>
</geneLocation>
<dbReference type="InterPro" id="IPR011009">
    <property type="entry name" value="Kinase-like_dom_sf"/>
</dbReference>
<dbReference type="InterPro" id="IPR007822">
    <property type="entry name" value="LANC-like"/>
</dbReference>
<dbReference type="Pfam" id="PF00069">
    <property type="entry name" value="Pkinase"/>
    <property type="match status" value="1"/>
</dbReference>
<proteinExistence type="predicted"/>
<dbReference type="Gene3D" id="1.10.510.10">
    <property type="entry name" value="Transferase(Phosphotransferase) domain 1"/>
    <property type="match status" value="1"/>
</dbReference>